<evidence type="ECO:0000256" key="4">
    <source>
        <dbReference type="ARBA" id="ARBA00022806"/>
    </source>
</evidence>
<dbReference type="PROSITE" id="PS51194">
    <property type="entry name" value="HELICASE_CTER"/>
    <property type="match status" value="1"/>
</dbReference>
<dbReference type="InterPro" id="IPR011545">
    <property type="entry name" value="DEAD/DEAH_box_helicase_dom"/>
</dbReference>
<dbReference type="PANTHER" id="PTHR47963:SF8">
    <property type="entry name" value="ATP-DEPENDENT RNA HELICASE DEAD"/>
    <property type="match status" value="1"/>
</dbReference>
<keyword evidence="13" id="KW-1185">Reference proteome</keyword>
<dbReference type="Proteomes" id="UP000832041">
    <property type="component" value="Chromosome"/>
</dbReference>
<proteinExistence type="inferred from homology"/>
<dbReference type="PROSITE" id="PS51195">
    <property type="entry name" value="Q_MOTIF"/>
    <property type="match status" value="1"/>
</dbReference>
<dbReference type="Pfam" id="PF00271">
    <property type="entry name" value="Helicase_C"/>
    <property type="match status" value="1"/>
</dbReference>
<dbReference type="InterPro" id="IPR014001">
    <property type="entry name" value="Helicase_ATP-bd"/>
</dbReference>
<keyword evidence="4 7" id="KW-0347">Helicase</keyword>
<feature type="compositionally biased region" description="Low complexity" evidence="8">
    <location>
        <begin position="466"/>
        <end position="482"/>
    </location>
</feature>
<feature type="domain" description="Helicase C-terminal" evidence="10">
    <location>
        <begin position="248"/>
        <end position="398"/>
    </location>
</feature>
<comment type="similarity">
    <text evidence="7">Belongs to the DEAD box helicase family.</text>
</comment>
<evidence type="ECO:0000259" key="11">
    <source>
        <dbReference type="PROSITE" id="PS51195"/>
    </source>
</evidence>
<dbReference type="PROSITE" id="PS00039">
    <property type="entry name" value="DEAD_ATP_HELICASE"/>
    <property type="match status" value="1"/>
</dbReference>
<dbReference type="PROSITE" id="PS51192">
    <property type="entry name" value="HELICASE_ATP_BIND_1"/>
    <property type="match status" value="1"/>
</dbReference>
<evidence type="ECO:0000259" key="9">
    <source>
        <dbReference type="PROSITE" id="PS51192"/>
    </source>
</evidence>
<evidence type="ECO:0000313" key="12">
    <source>
        <dbReference type="EMBL" id="UPT23010.1"/>
    </source>
</evidence>
<dbReference type="SMART" id="SM00490">
    <property type="entry name" value="HELICc"/>
    <property type="match status" value="1"/>
</dbReference>
<dbReference type="InterPro" id="IPR014014">
    <property type="entry name" value="RNA_helicase_DEAD_Q_motif"/>
</dbReference>
<dbReference type="CDD" id="cd00268">
    <property type="entry name" value="DEADc"/>
    <property type="match status" value="1"/>
</dbReference>
<evidence type="ECO:0000259" key="10">
    <source>
        <dbReference type="PROSITE" id="PS51194"/>
    </source>
</evidence>
<feature type="domain" description="Helicase ATP-binding" evidence="9">
    <location>
        <begin position="49"/>
        <end position="222"/>
    </location>
</feature>
<feature type="region of interest" description="Disordered" evidence="8">
    <location>
        <begin position="414"/>
        <end position="505"/>
    </location>
</feature>
<dbReference type="RefSeq" id="WP_248591532.1">
    <property type="nucleotide sequence ID" value="NZ_BAABEB010000011.1"/>
</dbReference>
<dbReference type="GO" id="GO:0004386">
    <property type="term" value="F:helicase activity"/>
    <property type="evidence" value="ECO:0007669"/>
    <property type="project" value="UniProtKB-KW"/>
</dbReference>
<dbReference type="InterPro" id="IPR001650">
    <property type="entry name" value="Helicase_C-like"/>
</dbReference>
<dbReference type="EMBL" id="CP051627">
    <property type="protein sequence ID" value="UPT23010.1"/>
    <property type="molecule type" value="Genomic_DNA"/>
</dbReference>
<keyword evidence="5 7" id="KW-0067">ATP-binding</keyword>
<dbReference type="PANTHER" id="PTHR47963">
    <property type="entry name" value="DEAD-BOX ATP-DEPENDENT RNA HELICASE 47, MITOCHONDRIAL"/>
    <property type="match status" value="1"/>
</dbReference>
<name>A0ABY4L5N6_THEAE</name>
<dbReference type="SMART" id="SM00487">
    <property type="entry name" value="DEXDc"/>
    <property type="match status" value="1"/>
</dbReference>
<sequence length="505" mass="55521">MEAWTLTTTENTTGKEQTTFRDLGVIDDIADALEAEGIVTPFPIQSLALPLALTGTDIIGQARTGTGKTFAFGLPLLQRVHARPGSAKRPRALVIVPTRELAIQVAADLTTASKRTDARIVTVYGGRAYEPQITALRDGVDVVVGTPGRLLDLEKQRHLDLSDVAALVLDEADKMLDLGFLPDIERILAKTPEQRQTMLFSATMPSEIVALSRRYLRRPTHVRAEDDTGQSDSEQVTQHVFRTHPLDKLEMLARLLQARDRGLTMVFCQTKRVCDQVSTALRGRGFAAAAVHGDLGQSQRERALRAFRNGKVDVLVATDVAARGIDVDDVTHVVNYECPEDEKTYTHRIGRTGRAGRSGTAVTFIDWQEVARWKLINKALGLPFTNPEETYSTSAHFFEALGIPSDAKGVLAQEQRERAGLEAEEVEDIGETGRASRDRGGRERPRQRRSRNRRRTRRGVPTAPSTTEAAGEQTAAAEGDAPARPRRRTRRRSRGGAGTGGEQKN</sequence>
<evidence type="ECO:0000256" key="7">
    <source>
        <dbReference type="RuleBase" id="RU000492"/>
    </source>
</evidence>
<dbReference type="EC" id="3.6.4.13" evidence="1"/>
<feature type="domain" description="DEAD-box RNA helicase Q" evidence="11">
    <location>
        <begin position="18"/>
        <end position="46"/>
    </location>
</feature>
<keyword evidence="2 7" id="KW-0547">Nucleotide-binding</keyword>
<dbReference type="InterPro" id="IPR027417">
    <property type="entry name" value="P-loop_NTPase"/>
</dbReference>
<protein>
    <recommendedName>
        <fullName evidence="1">RNA helicase</fullName>
        <ecNumber evidence="1">3.6.4.13</ecNumber>
    </recommendedName>
</protein>
<organism evidence="12 13">
    <name type="scientific">Thermobifida alba</name>
    <name type="common">Thermomonospora alba</name>
    <dbReference type="NCBI Taxonomy" id="53522"/>
    <lineage>
        <taxon>Bacteria</taxon>
        <taxon>Bacillati</taxon>
        <taxon>Actinomycetota</taxon>
        <taxon>Actinomycetes</taxon>
        <taxon>Streptosporangiales</taxon>
        <taxon>Nocardiopsidaceae</taxon>
        <taxon>Thermobifida</taxon>
    </lineage>
</organism>
<evidence type="ECO:0000313" key="13">
    <source>
        <dbReference type="Proteomes" id="UP000832041"/>
    </source>
</evidence>
<dbReference type="InterPro" id="IPR044742">
    <property type="entry name" value="DEAD/DEAH_RhlB"/>
</dbReference>
<evidence type="ECO:0000256" key="5">
    <source>
        <dbReference type="ARBA" id="ARBA00022840"/>
    </source>
</evidence>
<evidence type="ECO:0000256" key="1">
    <source>
        <dbReference type="ARBA" id="ARBA00012552"/>
    </source>
</evidence>
<dbReference type="InterPro" id="IPR050547">
    <property type="entry name" value="DEAD_box_RNA_helicases"/>
</dbReference>
<feature type="compositionally biased region" description="Basic and acidic residues" evidence="8">
    <location>
        <begin position="434"/>
        <end position="444"/>
    </location>
</feature>
<dbReference type="Gene3D" id="3.40.50.300">
    <property type="entry name" value="P-loop containing nucleotide triphosphate hydrolases"/>
    <property type="match status" value="2"/>
</dbReference>
<evidence type="ECO:0000256" key="2">
    <source>
        <dbReference type="ARBA" id="ARBA00022741"/>
    </source>
</evidence>
<reference evidence="12 13" key="1">
    <citation type="submission" date="2020-04" db="EMBL/GenBank/DDBJ databases">
        <title>Thermobifida alba genome sequencing and assembly.</title>
        <authorList>
            <person name="Luzics S."/>
            <person name="Horvath B."/>
            <person name="Nagy I."/>
            <person name="Toth A."/>
            <person name="Nagy I."/>
            <person name="Kukolya J."/>
        </authorList>
    </citation>
    <scope>NUCLEOTIDE SEQUENCE [LARGE SCALE GENOMIC DNA]</scope>
    <source>
        <strain evidence="12 13">DSM 43795</strain>
    </source>
</reference>
<accession>A0ABY4L5N6</accession>
<feature type="compositionally biased region" description="Basic residues" evidence="8">
    <location>
        <begin position="445"/>
        <end position="458"/>
    </location>
</feature>
<feature type="compositionally biased region" description="Basic residues" evidence="8">
    <location>
        <begin position="484"/>
        <end position="494"/>
    </location>
</feature>
<dbReference type="Pfam" id="PF00270">
    <property type="entry name" value="DEAD"/>
    <property type="match status" value="1"/>
</dbReference>
<evidence type="ECO:0000256" key="6">
    <source>
        <dbReference type="PROSITE-ProRule" id="PRU00552"/>
    </source>
</evidence>
<evidence type="ECO:0000256" key="3">
    <source>
        <dbReference type="ARBA" id="ARBA00022801"/>
    </source>
</evidence>
<dbReference type="CDD" id="cd18787">
    <property type="entry name" value="SF2_C_DEAD"/>
    <property type="match status" value="1"/>
</dbReference>
<feature type="short sequence motif" description="Q motif" evidence="6">
    <location>
        <begin position="18"/>
        <end position="46"/>
    </location>
</feature>
<gene>
    <name evidence="12" type="ORF">FOF52_20410</name>
</gene>
<dbReference type="SUPFAM" id="SSF52540">
    <property type="entry name" value="P-loop containing nucleoside triphosphate hydrolases"/>
    <property type="match status" value="1"/>
</dbReference>
<feature type="compositionally biased region" description="Gly residues" evidence="8">
    <location>
        <begin position="495"/>
        <end position="505"/>
    </location>
</feature>
<evidence type="ECO:0000256" key="8">
    <source>
        <dbReference type="SAM" id="MobiDB-lite"/>
    </source>
</evidence>
<keyword evidence="3 7" id="KW-0378">Hydrolase</keyword>
<dbReference type="InterPro" id="IPR000629">
    <property type="entry name" value="RNA-helicase_DEAD-box_CS"/>
</dbReference>